<evidence type="ECO:0000256" key="4">
    <source>
        <dbReference type="ARBA" id="ARBA00022989"/>
    </source>
</evidence>
<feature type="compositionally biased region" description="Basic and acidic residues" evidence="9">
    <location>
        <begin position="415"/>
        <end position="432"/>
    </location>
</feature>
<dbReference type="OMA" id="FNRHTLQ"/>
<organism evidence="12 13">
    <name type="scientific">Patiria miniata</name>
    <name type="common">Bat star</name>
    <name type="synonym">Asterina miniata</name>
    <dbReference type="NCBI Taxonomy" id="46514"/>
    <lineage>
        <taxon>Eukaryota</taxon>
        <taxon>Metazoa</taxon>
        <taxon>Echinodermata</taxon>
        <taxon>Eleutherozoa</taxon>
        <taxon>Asterozoa</taxon>
        <taxon>Asteroidea</taxon>
        <taxon>Valvatacea</taxon>
        <taxon>Valvatida</taxon>
        <taxon>Asterinidae</taxon>
        <taxon>Patiria</taxon>
    </lineage>
</organism>
<comment type="similarity">
    <text evidence="8">Belongs to the two pore domain potassium channel (TC 1.A.1.8) family.</text>
</comment>
<feature type="transmembrane region" description="Helical" evidence="10">
    <location>
        <begin position="124"/>
        <end position="144"/>
    </location>
</feature>
<dbReference type="Gene3D" id="1.10.287.70">
    <property type="match status" value="2"/>
</dbReference>
<keyword evidence="7 8" id="KW-0407">Ion channel</keyword>
<feature type="compositionally biased region" description="Low complexity" evidence="9">
    <location>
        <begin position="490"/>
        <end position="501"/>
    </location>
</feature>
<dbReference type="PANTHER" id="PTHR11003:SF330">
    <property type="entry name" value="POTASSIUM CHANNEL DOMAIN-CONTAINING PROTEIN"/>
    <property type="match status" value="1"/>
</dbReference>
<evidence type="ECO:0000256" key="7">
    <source>
        <dbReference type="ARBA" id="ARBA00023303"/>
    </source>
</evidence>
<feature type="compositionally biased region" description="Acidic residues" evidence="9">
    <location>
        <begin position="776"/>
        <end position="787"/>
    </location>
</feature>
<keyword evidence="13" id="KW-1185">Reference proteome</keyword>
<dbReference type="GO" id="GO:0005886">
    <property type="term" value="C:plasma membrane"/>
    <property type="evidence" value="ECO:0007669"/>
    <property type="project" value="TreeGrafter"/>
</dbReference>
<keyword evidence="3 8" id="KW-0812">Transmembrane</keyword>
<feature type="transmembrane region" description="Helical" evidence="10">
    <location>
        <begin position="819"/>
        <end position="844"/>
    </location>
</feature>
<dbReference type="AlphaFoldDB" id="A0A914A8W7"/>
<feature type="domain" description="Potassium channel" evidence="11">
    <location>
        <begin position="200"/>
        <end position="257"/>
    </location>
</feature>
<evidence type="ECO:0000256" key="6">
    <source>
        <dbReference type="ARBA" id="ARBA00023136"/>
    </source>
</evidence>
<dbReference type="InterPro" id="IPR003280">
    <property type="entry name" value="2pore_dom_K_chnl"/>
</dbReference>
<keyword evidence="4 10" id="KW-1133">Transmembrane helix</keyword>
<keyword evidence="5 8" id="KW-0406">Ion transport</keyword>
<reference evidence="12" key="1">
    <citation type="submission" date="2022-11" db="UniProtKB">
        <authorList>
            <consortium name="EnsemblMetazoa"/>
        </authorList>
    </citation>
    <scope>IDENTIFICATION</scope>
</reference>
<dbReference type="Proteomes" id="UP000887568">
    <property type="component" value="Unplaced"/>
</dbReference>
<evidence type="ECO:0000313" key="12">
    <source>
        <dbReference type="EnsemblMetazoa" id="XP_038060213.1"/>
    </source>
</evidence>
<feature type="compositionally biased region" description="Basic and acidic residues" evidence="9">
    <location>
        <begin position="287"/>
        <end position="297"/>
    </location>
</feature>
<dbReference type="EnsemblMetazoa" id="XM_038204285.1">
    <property type="protein sequence ID" value="XP_038060213.1"/>
    <property type="gene ID" value="LOC119731208"/>
</dbReference>
<feature type="region of interest" description="Disordered" evidence="9">
    <location>
        <begin position="642"/>
        <end position="787"/>
    </location>
</feature>
<sequence>MFFQQTHTARNAVDEAEENELDGYYLDPPPWFIAGKKRMSTASAFSSRSRRSGGNISVNIPSPTASVELAQPSEIPPRRSGDYSRQTSAARSSGSLPARRGFASTKPQGNPVWSRIKMVLSSSLGLFLLIQTYLCIGAFCFMWLEADKEDKQMKLMANQRLEVAEKLVNCSGNVSCHNQLLRKWEKDLINFPHIYLEIDGQVWSWIYSYYCSFTIISTIGYGNVTPLSVFGRLFAVVYAVVGIPLMLLFITDIGNKFARWTKIAIIKFRKCKYKLCNYCQERRRNDLGKSNTGRDEAQADEGGGGDEVRDEDDGREVGGDASSLRDGGLRAWNIPEVHINIAMSTLDEEAWEMETKDIEGAVGEEERYHGYRDAGLHVCRDNSDYGGSSTGVEACIIDTNDNAPAIVPSATLEVPRPRESVTESIEDSKEVEIDPYLGGGEKLDSSPNERASDSSSSDASTDDVTVSVDTLKDNQPSVIEGADSRERGGTTVDNQQTDVTTSMTNNPESLGVRNDVCEYEPSDVLHTSPLGKETAIGESTCDKCGQPMQNARHVKTDDVVESECSNSAEEKGRKTELALDIDSRVVDSAITKTFSTDSLSMDIKTRPPLYESLLLRKEDEIPQIMATYFRHDSLMDDQHVNELSRQKSRSLEGINTFNEERTDTEPSRHRPAIRGTRTRRTSAPNVSFQTSMPKQNGRLPNRHLERCTERDDDVIRDAHEADDDADGDFTDKPATDSGVASSTSNSTECSPKRRPNSIHLTVGDSSDDNQARPDDVNSDDDVMDSEEEKSFEKLRQLRFGAARPSMIGRELMRVSEADIAMLSIPLWLALLLLLMYLLLGAGCFAAMQKWSFIDGFYYSFISLSTIGFGDLVFLPQNLHAGLIFSFLYSFVGLCFTSMCMSLSSMELTLLSRKIASKFGVYRGRIRSLREKRWTSRRRRAIRASSPER</sequence>
<dbReference type="InterPro" id="IPR013099">
    <property type="entry name" value="K_chnl_dom"/>
</dbReference>
<dbReference type="PANTHER" id="PTHR11003">
    <property type="entry name" value="POTASSIUM CHANNEL, SUBFAMILY K"/>
    <property type="match status" value="1"/>
</dbReference>
<evidence type="ECO:0000256" key="8">
    <source>
        <dbReference type="RuleBase" id="RU003857"/>
    </source>
</evidence>
<feature type="compositionally biased region" description="Polar residues" evidence="9">
    <location>
        <begin position="681"/>
        <end position="694"/>
    </location>
</feature>
<feature type="transmembrane region" description="Helical" evidence="10">
    <location>
        <begin position="880"/>
        <end position="903"/>
    </location>
</feature>
<evidence type="ECO:0000256" key="10">
    <source>
        <dbReference type="SAM" id="Phobius"/>
    </source>
</evidence>
<evidence type="ECO:0000256" key="2">
    <source>
        <dbReference type="ARBA" id="ARBA00022448"/>
    </source>
</evidence>
<feature type="compositionally biased region" description="Basic residues" evidence="9">
    <location>
        <begin position="669"/>
        <end position="680"/>
    </location>
</feature>
<dbReference type="Pfam" id="PF07885">
    <property type="entry name" value="Ion_trans_2"/>
    <property type="match status" value="2"/>
</dbReference>
<accession>A0A914A8W7</accession>
<keyword evidence="6 10" id="KW-0472">Membrane</keyword>
<proteinExistence type="inferred from homology"/>
<dbReference type="SUPFAM" id="SSF81324">
    <property type="entry name" value="Voltage-gated potassium channels"/>
    <property type="match status" value="2"/>
</dbReference>
<keyword evidence="2 8" id="KW-0813">Transport</keyword>
<feature type="transmembrane region" description="Helical" evidence="10">
    <location>
        <begin position="202"/>
        <end position="222"/>
    </location>
</feature>
<feature type="region of interest" description="Disordered" evidence="9">
    <location>
        <begin position="44"/>
        <end position="107"/>
    </location>
</feature>
<protein>
    <recommendedName>
        <fullName evidence="11">Potassium channel domain-containing protein</fullName>
    </recommendedName>
</protein>
<evidence type="ECO:0000259" key="11">
    <source>
        <dbReference type="Pfam" id="PF07885"/>
    </source>
</evidence>
<evidence type="ECO:0000256" key="5">
    <source>
        <dbReference type="ARBA" id="ARBA00023065"/>
    </source>
</evidence>
<feature type="compositionally biased region" description="Low complexity" evidence="9">
    <location>
        <begin position="453"/>
        <end position="469"/>
    </location>
</feature>
<comment type="subcellular location">
    <subcellularLocation>
        <location evidence="1">Membrane</location>
        <topology evidence="1">Multi-pass membrane protein</topology>
    </subcellularLocation>
</comment>
<feature type="compositionally biased region" description="Polar residues" evidence="9">
    <location>
        <begin position="54"/>
        <end position="65"/>
    </location>
</feature>
<name>A0A914A8W7_PATMI</name>
<feature type="region of interest" description="Disordered" evidence="9">
    <location>
        <begin position="287"/>
        <end position="322"/>
    </location>
</feature>
<dbReference type="GO" id="GO:0022841">
    <property type="term" value="F:potassium ion leak channel activity"/>
    <property type="evidence" value="ECO:0007669"/>
    <property type="project" value="TreeGrafter"/>
</dbReference>
<feature type="compositionally biased region" description="Polar residues" evidence="9">
    <location>
        <begin position="738"/>
        <end position="749"/>
    </location>
</feature>
<dbReference type="PRINTS" id="PR01333">
    <property type="entry name" value="2POREKCHANEL"/>
</dbReference>
<feature type="region of interest" description="Disordered" evidence="9">
    <location>
        <begin position="409"/>
        <end position="512"/>
    </location>
</feature>
<evidence type="ECO:0000313" key="13">
    <source>
        <dbReference type="Proteomes" id="UP000887568"/>
    </source>
</evidence>
<feature type="domain" description="Potassium channel" evidence="11">
    <location>
        <begin position="832"/>
        <end position="902"/>
    </location>
</feature>
<feature type="compositionally biased region" description="Basic and acidic residues" evidence="9">
    <location>
        <begin position="658"/>
        <end position="668"/>
    </location>
</feature>
<feature type="compositionally biased region" description="Basic and acidic residues" evidence="9">
    <location>
        <begin position="702"/>
        <end position="719"/>
    </location>
</feature>
<dbReference type="GeneID" id="119731208"/>
<feature type="compositionally biased region" description="Polar residues" evidence="9">
    <location>
        <begin position="83"/>
        <end position="95"/>
    </location>
</feature>
<evidence type="ECO:0000256" key="1">
    <source>
        <dbReference type="ARBA" id="ARBA00004141"/>
    </source>
</evidence>
<evidence type="ECO:0000256" key="3">
    <source>
        <dbReference type="ARBA" id="ARBA00022692"/>
    </source>
</evidence>
<dbReference type="GO" id="GO:0015271">
    <property type="term" value="F:outward rectifier potassium channel activity"/>
    <property type="evidence" value="ECO:0007669"/>
    <property type="project" value="TreeGrafter"/>
</dbReference>
<dbReference type="RefSeq" id="XP_038060213.1">
    <property type="nucleotide sequence ID" value="XM_038204285.1"/>
</dbReference>
<feature type="transmembrane region" description="Helical" evidence="10">
    <location>
        <begin position="856"/>
        <end position="874"/>
    </location>
</feature>
<feature type="transmembrane region" description="Helical" evidence="10">
    <location>
        <begin position="229"/>
        <end position="250"/>
    </location>
</feature>
<evidence type="ECO:0000256" key="9">
    <source>
        <dbReference type="SAM" id="MobiDB-lite"/>
    </source>
</evidence>
<dbReference type="GO" id="GO:0030322">
    <property type="term" value="P:stabilization of membrane potential"/>
    <property type="evidence" value="ECO:0007669"/>
    <property type="project" value="TreeGrafter"/>
</dbReference>
<dbReference type="OrthoDB" id="297496at2759"/>